<evidence type="ECO:0000256" key="7">
    <source>
        <dbReference type="ARBA" id="ARBA00022692"/>
    </source>
</evidence>
<evidence type="ECO:0000256" key="1">
    <source>
        <dbReference type="ARBA" id="ARBA00004533"/>
    </source>
</evidence>
<organism evidence="11 12">
    <name type="scientific">Phenylobacterium ferrooxidans</name>
    <dbReference type="NCBI Taxonomy" id="2982689"/>
    <lineage>
        <taxon>Bacteria</taxon>
        <taxon>Pseudomonadati</taxon>
        <taxon>Pseudomonadota</taxon>
        <taxon>Alphaproteobacteria</taxon>
        <taxon>Caulobacterales</taxon>
        <taxon>Caulobacteraceae</taxon>
        <taxon>Phenylobacterium</taxon>
    </lineage>
</organism>
<proteinExistence type="inferred from homology"/>
<comment type="caution">
    <text evidence="11">The sequence shown here is derived from an EMBL/GenBank/DDBJ whole genome shotgun (WGS) entry which is preliminary data.</text>
</comment>
<keyword evidence="9" id="KW-0472">Membrane</keyword>
<evidence type="ECO:0000256" key="8">
    <source>
        <dbReference type="ARBA" id="ARBA00022927"/>
    </source>
</evidence>
<keyword evidence="5" id="KW-1003">Cell membrane</keyword>
<keyword evidence="4" id="KW-0813">Transport</keyword>
<evidence type="ECO:0000256" key="5">
    <source>
        <dbReference type="ARBA" id="ARBA00022475"/>
    </source>
</evidence>
<dbReference type="InterPro" id="IPR022792">
    <property type="entry name" value="T2SS_protein-GspN"/>
</dbReference>
<comment type="similarity">
    <text evidence="2">Belongs to the GSP N family.</text>
</comment>
<keyword evidence="7" id="KW-0812">Transmembrane</keyword>
<keyword evidence="6" id="KW-0997">Cell inner membrane</keyword>
<comment type="subcellular location">
    <subcellularLocation>
        <location evidence="1">Cell inner membrane</location>
    </subcellularLocation>
</comment>
<accession>A0ABW6CID3</accession>
<reference evidence="11 12" key="1">
    <citation type="submission" date="2022-09" db="EMBL/GenBank/DDBJ databases">
        <title>New species of Phenylobacterium.</title>
        <authorList>
            <person name="Mieszkin S."/>
        </authorList>
    </citation>
    <scope>NUCLEOTIDE SEQUENCE [LARGE SCALE GENOMIC DNA]</scope>
    <source>
        <strain evidence="11 12">HK31-G</strain>
    </source>
</reference>
<evidence type="ECO:0000256" key="4">
    <source>
        <dbReference type="ARBA" id="ARBA00022448"/>
    </source>
</evidence>
<keyword evidence="8" id="KW-0653">Protein transport</keyword>
<protein>
    <recommendedName>
        <fullName evidence="3">Type II secretion system protein N</fullName>
    </recommendedName>
    <alternativeName>
        <fullName evidence="10">General secretion pathway protein N</fullName>
    </alternativeName>
</protein>
<evidence type="ECO:0000256" key="2">
    <source>
        <dbReference type="ARBA" id="ARBA00007208"/>
    </source>
</evidence>
<evidence type="ECO:0000313" key="12">
    <source>
        <dbReference type="Proteomes" id="UP001598130"/>
    </source>
</evidence>
<evidence type="ECO:0000256" key="3">
    <source>
        <dbReference type="ARBA" id="ARBA00021563"/>
    </source>
</evidence>
<evidence type="ECO:0000256" key="6">
    <source>
        <dbReference type="ARBA" id="ARBA00022519"/>
    </source>
</evidence>
<evidence type="ECO:0000256" key="9">
    <source>
        <dbReference type="ARBA" id="ARBA00023136"/>
    </source>
</evidence>
<evidence type="ECO:0000256" key="10">
    <source>
        <dbReference type="ARBA" id="ARBA00030772"/>
    </source>
</evidence>
<keyword evidence="12" id="KW-1185">Reference proteome</keyword>
<evidence type="ECO:0000313" key="11">
    <source>
        <dbReference type="EMBL" id="MFD3262847.1"/>
    </source>
</evidence>
<dbReference type="Proteomes" id="UP001598130">
    <property type="component" value="Unassembled WGS sequence"/>
</dbReference>
<dbReference type="Pfam" id="PF01203">
    <property type="entry name" value="T2SSN"/>
    <property type="match status" value="1"/>
</dbReference>
<name>A0ABW6CID3_9CAUL</name>
<gene>
    <name evidence="11" type="ORF">OCL97_02580</name>
</gene>
<dbReference type="EMBL" id="JAOTJD010000003">
    <property type="protein sequence ID" value="MFD3262847.1"/>
    <property type="molecule type" value="Genomic_DNA"/>
</dbReference>
<sequence length="246" mass="25253">MSQLRLAQIFTIALALLLIGLAPLRLALDAMGAARRGLAAREASGTIWRGQLQGARLGGVELGDVRLGLDVAGLFLGGGRVWFRTQGPISARGVLLLAGKRAGARSLDGTLPLGLVIPKAPVHGRLGLKDVDLEFRHGLCRSAGGRVSLDQVALPGGAPLAPALVLSGSPTCRGGAAVIPLSGLADGVAIDVLIRLDGAGGYRLETVLRATNPRFAALAALSGFERTIDGFRRVDQGRLGGGESPL</sequence>
<dbReference type="RefSeq" id="WP_377367325.1">
    <property type="nucleotide sequence ID" value="NZ_JAOTJD010000003.1"/>
</dbReference>